<dbReference type="KEGG" id="acan:ACA1_382930"/>
<evidence type="ECO:0000256" key="2">
    <source>
        <dbReference type="ARBA" id="ARBA00043974"/>
    </source>
</evidence>
<dbReference type="Pfam" id="PF05348">
    <property type="entry name" value="UMP1"/>
    <property type="match status" value="1"/>
</dbReference>
<dbReference type="VEuPathDB" id="AmoebaDB:ACA1_382930"/>
<evidence type="ECO:0000313" key="3">
    <source>
        <dbReference type="EMBL" id="ELR16793.1"/>
    </source>
</evidence>
<dbReference type="PANTHER" id="PTHR12828">
    <property type="entry name" value="PROTEASOME MATURATION PROTEIN UMP1"/>
    <property type="match status" value="1"/>
</dbReference>
<dbReference type="STRING" id="1257118.L8GW09"/>
<keyword evidence="3" id="KW-0647">Proteasome</keyword>
<dbReference type="GeneID" id="14917511"/>
<dbReference type="OrthoDB" id="15001at2759"/>
<evidence type="ECO:0000313" key="4">
    <source>
        <dbReference type="Proteomes" id="UP000011083"/>
    </source>
</evidence>
<comment type="similarity">
    <text evidence="2">Belongs to the POMP/UMP1 family.</text>
</comment>
<dbReference type="GO" id="GO:0043248">
    <property type="term" value="P:proteasome assembly"/>
    <property type="evidence" value="ECO:0007669"/>
    <property type="project" value="InterPro"/>
</dbReference>
<gene>
    <name evidence="3" type="ORF">ACA1_382930</name>
</gene>
<protein>
    <submittedName>
        <fullName evidence="3">Proteasome maturation factor UMP1</fullName>
    </submittedName>
</protein>
<dbReference type="PANTHER" id="PTHR12828:SF3">
    <property type="entry name" value="PROTEASOME MATURATION PROTEIN"/>
    <property type="match status" value="1"/>
</dbReference>
<keyword evidence="4" id="KW-1185">Reference proteome</keyword>
<dbReference type="GO" id="GO:0000502">
    <property type="term" value="C:proteasome complex"/>
    <property type="evidence" value="ECO:0007669"/>
    <property type="project" value="UniProtKB-KW"/>
</dbReference>
<reference evidence="3 4" key="1">
    <citation type="journal article" date="2013" name="Genome Biol.">
        <title>Genome of Acanthamoeba castellanii highlights extensive lateral gene transfer and early evolution of tyrosine kinase signaling.</title>
        <authorList>
            <person name="Clarke M."/>
            <person name="Lohan A.J."/>
            <person name="Liu B."/>
            <person name="Lagkouvardos I."/>
            <person name="Roy S."/>
            <person name="Zafar N."/>
            <person name="Bertelli C."/>
            <person name="Schilde C."/>
            <person name="Kianianmomeni A."/>
            <person name="Burglin T.R."/>
            <person name="Frech C."/>
            <person name="Turcotte B."/>
            <person name="Kopec K.O."/>
            <person name="Synnott J.M."/>
            <person name="Choo C."/>
            <person name="Paponov I."/>
            <person name="Finkler A."/>
            <person name="Soon Heng Tan C."/>
            <person name="Hutchins A.P."/>
            <person name="Weinmeier T."/>
            <person name="Rattei T."/>
            <person name="Chu J.S."/>
            <person name="Gimenez G."/>
            <person name="Irimia M."/>
            <person name="Rigden D.J."/>
            <person name="Fitzpatrick D.A."/>
            <person name="Lorenzo-Morales J."/>
            <person name="Bateman A."/>
            <person name="Chiu C.H."/>
            <person name="Tang P."/>
            <person name="Hegemann P."/>
            <person name="Fromm H."/>
            <person name="Raoult D."/>
            <person name="Greub G."/>
            <person name="Miranda-Saavedra D."/>
            <person name="Chen N."/>
            <person name="Nash P."/>
            <person name="Ginger M.L."/>
            <person name="Horn M."/>
            <person name="Schaap P."/>
            <person name="Caler L."/>
            <person name="Loftus B."/>
        </authorList>
    </citation>
    <scope>NUCLEOTIDE SEQUENCE [LARGE SCALE GENOMIC DNA]</scope>
    <source>
        <strain evidence="3 4">Neff</strain>
    </source>
</reference>
<dbReference type="GO" id="GO:0005737">
    <property type="term" value="C:cytoplasm"/>
    <property type="evidence" value="ECO:0007669"/>
    <property type="project" value="TreeGrafter"/>
</dbReference>
<dbReference type="RefSeq" id="XP_004338806.1">
    <property type="nucleotide sequence ID" value="XM_004338758.1"/>
</dbReference>
<dbReference type="EMBL" id="KB007982">
    <property type="protein sequence ID" value="ELR16793.1"/>
    <property type="molecule type" value="Genomic_DNA"/>
</dbReference>
<accession>L8GW09</accession>
<dbReference type="AlphaFoldDB" id="L8GW09"/>
<organism evidence="3 4">
    <name type="scientific">Acanthamoeba castellanii (strain ATCC 30010 / Neff)</name>
    <dbReference type="NCBI Taxonomy" id="1257118"/>
    <lineage>
        <taxon>Eukaryota</taxon>
        <taxon>Amoebozoa</taxon>
        <taxon>Discosea</taxon>
        <taxon>Longamoebia</taxon>
        <taxon>Centramoebida</taxon>
        <taxon>Acanthamoebidae</taxon>
        <taxon>Acanthamoeba</taxon>
    </lineage>
</organism>
<evidence type="ECO:0000256" key="1">
    <source>
        <dbReference type="ARBA" id="ARBA00023186"/>
    </source>
</evidence>
<proteinExistence type="inferred from homology"/>
<dbReference type="Proteomes" id="UP000011083">
    <property type="component" value="Unassembled WGS sequence"/>
</dbReference>
<sequence length="126" mass="14099">MATSVPILRREINPLREGATAVTAQSDVPIVHPLQARELNFAKNEVQFKRVALQNVYGSHLSMRLQMEESILSNFQRLPTLKSEFVGLSTSLGLDEEIGFSDFLRDPSAPESAIDLHEVMEHRLGL</sequence>
<name>L8GW09_ACACF</name>
<dbReference type="InterPro" id="IPR008012">
    <property type="entry name" value="Ump1"/>
</dbReference>
<keyword evidence="1" id="KW-0143">Chaperone</keyword>
<dbReference type="OMA" id="THHAMEV"/>
<dbReference type="GO" id="GO:0005634">
    <property type="term" value="C:nucleus"/>
    <property type="evidence" value="ECO:0007669"/>
    <property type="project" value="TreeGrafter"/>
</dbReference>